<name>A0A9I9DJP1_CUCME</name>
<evidence type="ECO:0000313" key="1">
    <source>
        <dbReference type="EnsemblPlants" id="MELO3C018964.2.1"/>
    </source>
</evidence>
<reference evidence="1" key="1">
    <citation type="submission" date="2023-03" db="UniProtKB">
        <authorList>
            <consortium name="EnsemblPlants"/>
        </authorList>
    </citation>
    <scope>IDENTIFICATION</scope>
</reference>
<accession>A0A9I9DJP1</accession>
<dbReference type="EnsemblPlants" id="MELO3C018964.2.1">
    <property type="protein sequence ID" value="MELO3C018964.2.1"/>
    <property type="gene ID" value="MELO3C018964.2"/>
</dbReference>
<dbReference type="Gramene" id="MELO3C018964.2.1">
    <property type="protein sequence ID" value="MELO3C018964.2.1"/>
    <property type="gene ID" value="MELO3C018964.2"/>
</dbReference>
<sequence length="123" mass="14069">AKKKKKKETPSSSIVPTKFKKVAKEAQKKSEKVRFGLLKIKVKAQSVKAIAEEKKEQKLKERGELLNRVDEVALSTEKHKAKKTTEEYFEEFKNNGGGRRRGGGIFKENECCDKRKRFGKSGR</sequence>
<organism evidence="1">
    <name type="scientific">Cucumis melo</name>
    <name type="common">Muskmelon</name>
    <dbReference type="NCBI Taxonomy" id="3656"/>
    <lineage>
        <taxon>Eukaryota</taxon>
        <taxon>Viridiplantae</taxon>
        <taxon>Streptophyta</taxon>
        <taxon>Embryophyta</taxon>
        <taxon>Tracheophyta</taxon>
        <taxon>Spermatophyta</taxon>
        <taxon>Magnoliopsida</taxon>
        <taxon>eudicotyledons</taxon>
        <taxon>Gunneridae</taxon>
        <taxon>Pentapetalae</taxon>
        <taxon>rosids</taxon>
        <taxon>fabids</taxon>
        <taxon>Cucurbitales</taxon>
        <taxon>Cucurbitaceae</taxon>
        <taxon>Benincaseae</taxon>
        <taxon>Cucumis</taxon>
    </lineage>
</organism>
<proteinExistence type="predicted"/>
<dbReference type="AlphaFoldDB" id="A0A9I9DJP1"/>
<protein>
    <recommendedName>
        <fullName evidence="2">Protein MNN4-like</fullName>
    </recommendedName>
</protein>
<evidence type="ECO:0008006" key="2">
    <source>
        <dbReference type="Google" id="ProtNLM"/>
    </source>
</evidence>